<reference evidence="2 3" key="1">
    <citation type="journal article" date="2013" name="PLoS ONE">
        <title>Predicting the Proteins of Angomonas deanei, Strigomonas culicis and Their Respective Endosymbionts Reveals New Aspects of the Trypanosomatidae Family.</title>
        <authorList>
            <person name="Motta M.C."/>
            <person name="Martins A.C."/>
            <person name="de Souza S.S."/>
            <person name="Catta-Preta C.M."/>
            <person name="Silva R."/>
            <person name="Klein C.C."/>
            <person name="de Almeida L.G."/>
            <person name="de Lima Cunha O."/>
            <person name="Ciapina L.P."/>
            <person name="Brocchi M."/>
            <person name="Colabardini A.C."/>
            <person name="de Araujo Lima B."/>
            <person name="Machado C.R."/>
            <person name="de Almeida Soares C.M."/>
            <person name="Probst C.M."/>
            <person name="de Menezes C.B."/>
            <person name="Thompson C.E."/>
            <person name="Bartholomeu D.C."/>
            <person name="Gradia D.F."/>
            <person name="Pavoni D.P."/>
            <person name="Grisard E.C."/>
            <person name="Fantinatti-Garboggini F."/>
            <person name="Marchini F.K."/>
            <person name="Rodrigues-Luiz G.F."/>
            <person name="Wagner G."/>
            <person name="Goldman G.H."/>
            <person name="Fietto J.L."/>
            <person name="Elias M.C."/>
            <person name="Goldman M.H."/>
            <person name="Sagot M.F."/>
            <person name="Pereira M."/>
            <person name="Stoco P.H."/>
            <person name="de Mendonca-Neto R.P."/>
            <person name="Teixeira S.M."/>
            <person name="Maciel T.E."/>
            <person name="de Oliveira Mendes T.A."/>
            <person name="Urmenyi T.P."/>
            <person name="de Souza W."/>
            <person name="Schenkman S."/>
            <person name="de Vasconcelos A.T."/>
        </authorList>
    </citation>
    <scope>NUCLEOTIDE SEQUENCE [LARGE SCALE GENOMIC DNA]</scope>
</reference>
<feature type="compositionally biased region" description="Low complexity" evidence="1">
    <location>
        <begin position="14"/>
        <end position="74"/>
    </location>
</feature>
<dbReference type="AlphaFoldDB" id="S9TB94"/>
<feature type="region of interest" description="Disordered" evidence="1">
    <location>
        <begin position="1"/>
        <end position="99"/>
    </location>
</feature>
<sequence length="128" mass="12198">MHPLRQVWGPCQKPPAAGAAAAVGAAPKPEKPPVAGAAPGAADAVPKPAVAAGAAGPKPAVAGAAVGAAGAAPKPAKPPAPPGAAVLGCAGAAEPGTDKPNGLFCMSVPGIYRAKKVEKEDIQVCFLF</sequence>
<proteinExistence type="predicted"/>
<organism evidence="2 3">
    <name type="scientific">Strigomonas culicis</name>
    <dbReference type="NCBI Taxonomy" id="28005"/>
    <lineage>
        <taxon>Eukaryota</taxon>
        <taxon>Discoba</taxon>
        <taxon>Euglenozoa</taxon>
        <taxon>Kinetoplastea</taxon>
        <taxon>Metakinetoplastina</taxon>
        <taxon>Trypanosomatida</taxon>
        <taxon>Trypanosomatidae</taxon>
        <taxon>Strigomonadinae</taxon>
        <taxon>Strigomonas</taxon>
    </lineage>
</organism>
<feature type="compositionally biased region" description="Low complexity" evidence="1">
    <location>
        <begin position="83"/>
        <end position="93"/>
    </location>
</feature>
<evidence type="ECO:0000256" key="1">
    <source>
        <dbReference type="SAM" id="MobiDB-lite"/>
    </source>
</evidence>
<evidence type="ECO:0000313" key="3">
    <source>
        <dbReference type="Proteomes" id="UP000015354"/>
    </source>
</evidence>
<protein>
    <submittedName>
        <fullName evidence="2">Uncharacterized protein</fullName>
    </submittedName>
</protein>
<gene>
    <name evidence="2" type="ORF">STCU_12169</name>
</gene>
<accession>S9TB94</accession>
<evidence type="ECO:0000313" key="2">
    <source>
        <dbReference type="EMBL" id="EPY15277.1"/>
    </source>
</evidence>
<comment type="caution">
    <text evidence="2">The sequence shown here is derived from an EMBL/GenBank/DDBJ whole genome shotgun (WGS) entry which is preliminary data.</text>
</comment>
<dbReference type="Proteomes" id="UP000015354">
    <property type="component" value="Unassembled WGS sequence"/>
</dbReference>
<dbReference type="EMBL" id="ATMH01012295">
    <property type="protein sequence ID" value="EPY15277.1"/>
    <property type="molecule type" value="Genomic_DNA"/>
</dbReference>
<keyword evidence="3" id="KW-1185">Reference proteome</keyword>
<name>S9TB94_9TRYP</name>